<dbReference type="EMBL" id="CAJVPT010049516">
    <property type="protein sequence ID" value="CAG8744137.1"/>
    <property type="molecule type" value="Genomic_DNA"/>
</dbReference>
<proteinExistence type="predicted"/>
<protein>
    <submittedName>
        <fullName evidence="1">6645_t:CDS:1</fullName>
    </submittedName>
</protein>
<accession>A0ACA9QBL4</accession>
<sequence>HQAGGIDPFEMDTSWSIIQRRLVDFSIESLEAAFNFFDRIREDGLDLKDRHGLGMDSAPGQAFMSLLETMTERQVKNKGQTEDLADEPEAEFTDSEEDWDSSTQGDYGQDPESVDYSYFLEGDFSTLWPVLDEDESDSDYCPEEESYDLLCHDISHNYVHRLYISGEGCKMQATTPLSDRPNGDQCSNKSASGTADGPFKAVSRSSSVKGGDLFATSYDEATPVPKLPLMPEFNLRSQRILLEELRLVDVIPV</sequence>
<organism evidence="1 2">
    <name type="scientific">Acaulospora colombiana</name>
    <dbReference type="NCBI Taxonomy" id="27376"/>
    <lineage>
        <taxon>Eukaryota</taxon>
        <taxon>Fungi</taxon>
        <taxon>Fungi incertae sedis</taxon>
        <taxon>Mucoromycota</taxon>
        <taxon>Glomeromycotina</taxon>
        <taxon>Glomeromycetes</taxon>
        <taxon>Diversisporales</taxon>
        <taxon>Acaulosporaceae</taxon>
        <taxon>Acaulospora</taxon>
    </lineage>
</organism>
<evidence type="ECO:0000313" key="1">
    <source>
        <dbReference type="EMBL" id="CAG8744137.1"/>
    </source>
</evidence>
<feature type="non-terminal residue" evidence="1">
    <location>
        <position position="1"/>
    </location>
</feature>
<evidence type="ECO:0000313" key="2">
    <source>
        <dbReference type="Proteomes" id="UP000789525"/>
    </source>
</evidence>
<gene>
    <name evidence="1" type="ORF">ACOLOM_LOCUS12340</name>
</gene>
<dbReference type="Proteomes" id="UP000789525">
    <property type="component" value="Unassembled WGS sequence"/>
</dbReference>
<reference evidence="1" key="1">
    <citation type="submission" date="2021-06" db="EMBL/GenBank/DDBJ databases">
        <authorList>
            <person name="Kallberg Y."/>
            <person name="Tangrot J."/>
            <person name="Rosling A."/>
        </authorList>
    </citation>
    <scope>NUCLEOTIDE SEQUENCE</scope>
    <source>
        <strain evidence="1">CL356</strain>
    </source>
</reference>
<keyword evidence="2" id="KW-1185">Reference proteome</keyword>
<name>A0ACA9QBL4_9GLOM</name>
<feature type="non-terminal residue" evidence="1">
    <location>
        <position position="253"/>
    </location>
</feature>
<comment type="caution">
    <text evidence="1">The sequence shown here is derived from an EMBL/GenBank/DDBJ whole genome shotgun (WGS) entry which is preliminary data.</text>
</comment>